<reference evidence="1" key="1">
    <citation type="journal article" date="2014" name="Int. J. Syst. Evol. Microbiol.">
        <title>Complete genome sequence of Corynebacterium casei LMG S-19264T (=DSM 44701T), isolated from a smear-ripened cheese.</title>
        <authorList>
            <consortium name="US DOE Joint Genome Institute (JGI-PGF)"/>
            <person name="Walter F."/>
            <person name="Albersmeier A."/>
            <person name="Kalinowski J."/>
            <person name="Ruckert C."/>
        </authorList>
    </citation>
    <scope>NUCLEOTIDE SEQUENCE</scope>
    <source>
        <strain evidence="1">CGMCC 4.7272</strain>
    </source>
</reference>
<dbReference type="RefSeq" id="WP_189145423.1">
    <property type="nucleotide sequence ID" value="NZ_BAABER010000004.1"/>
</dbReference>
<comment type="caution">
    <text evidence="1">The sequence shown here is derived from an EMBL/GenBank/DDBJ whole genome shotgun (WGS) entry which is preliminary data.</text>
</comment>
<protein>
    <submittedName>
        <fullName evidence="1">Uncharacterized protein</fullName>
    </submittedName>
</protein>
<reference evidence="1" key="2">
    <citation type="submission" date="2020-09" db="EMBL/GenBank/DDBJ databases">
        <authorList>
            <person name="Sun Q."/>
            <person name="Zhou Y."/>
        </authorList>
    </citation>
    <scope>NUCLEOTIDE SEQUENCE</scope>
    <source>
        <strain evidence="1">CGMCC 4.7272</strain>
    </source>
</reference>
<sequence>MQQYNLTDAQKKAFEENEADFRRLDDQLRGIRETARARLTSNDWEPDSNGTIPCLSCPCPDFQSGGPEGKCKRVSCRHSFSGHDLPE</sequence>
<gene>
    <name evidence="1" type="ORF">GCM10012282_03850</name>
</gene>
<keyword evidence="2" id="KW-1185">Reference proteome</keyword>
<dbReference type="Proteomes" id="UP000625682">
    <property type="component" value="Unassembled WGS sequence"/>
</dbReference>
<evidence type="ECO:0000313" key="1">
    <source>
        <dbReference type="EMBL" id="GGJ10508.1"/>
    </source>
</evidence>
<dbReference type="EMBL" id="BMMU01000001">
    <property type="protein sequence ID" value="GGJ10508.1"/>
    <property type="molecule type" value="Genomic_DNA"/>
</dbReference>
<evidence type="ECO:0000313" key="2">
    <source>
        <dbReference type="Proteomes" id="UP000625682"/>
    </source>
</evidence>
<dbReference type="AlphaFoldDB" id="A0A917KHX4"/>
<organism evidence="1 2">
    <name type="scientific">Streptomyces lacrimifluminis</name>
    <dbReference type="NCBI Taxonomy" id="1500077"/>
    <lineage>
        <taxon>Bacteria</taxon>
        <taxon>Bacillati</taxon>
        <taxon>Actinomycetota</taxon>
        <taxon>Actinomycetes</taxon>
        <taxon>Kitasatosporales</taxon>
        <taxon>Streptomycetaceae</taxon>
        <taxon>Streptomyces</taxon>
    </lineage>
</organism>
<proteinExistence type="predicted"/>
<name>A0A917KHX4_9ACTN</name>
<accession>A0A917KHX4</accession>